<evidence type="ECO:0000256" key="5">
    <source>
        <dbReference type="ARBA" id="ARBA00022989"/>
    </source>
</evidence>
<name>A0A815S6J6_9BILA</name>
<dbReference type="InterPro" id="IPR013657">
    <property type="entry name" value="SCL35B1-4/HUT1"/>
</dbReference>
<evidence type="ECO:0000256" key="6">
    <source>
        <dbReference type="ARBA" id="ARBA00023136"/>
    </source>
</evidence>
<evidence type="ECO:0000313" key="9">
    <source>
        <dbReference type="EMBL" id="CAF1486105.1"/>
    </source>
</evidence>
<accession>A0A815S6J6</accession>
<evidence type="ECO:0000256" key="2">
    <source>
        <dbReference type="ARBA" id="ARBA00010694"/>
    </source>
</evidence>
<evidence type="ECO:0000256" key="7">
    <source>
        <dbReference type="ARBA" id="ARBA00039668"/>
    </source>
</evidence>
<reference evidence="9" key="1">
    <citation type="submission" date="2021-02" db="EMBL/GenBank/DDBJ databases">
        <authorList>
            <person name="Nowell W R."/>
        </authorList>
    </citation>
    <scope>NUCLEOTIDE SEQUENCE</scope>
</reference>
<organism evidence="9 10">
    <name type="scientific">Adineta steineri</name>
    <dbReference type="NCBI Taxonomy" id="433720"/>
    <lineage>
        <taxon>Eukaryota</taxon>
        <taxon>Metazoa</taxon>
        <taxon>Spiralia</taxon>
        <taxon>Gnathifera</taxon>
        <taxon>Rotifera</taxon>
        <taxon>Eurotatoria</taxon>
        <taxon>Bdelloidea</taxon>
        <taxon>Adinetida</taxon>
        <taxon>Adinetidae</taxon>
        <taxon>Adineta</taxon>
    </lineage>
</organism>
<feature type="non-terminal residue" evidence="9">
    <location>
        <position position="1"/>
    </location>
</feature>
<dbReference type="GO" id="GO:0000139">
    <property type="term" value="C:Golgi membrane"/>
    <property type="evidence" value="ECO:0007669"/>
    <property type="project" value="TreeGrafter"/>
</dbReference>
<dbReference type="PANTHER" id="PTHR10778:SF13">
    <property type="entry name" value="ADENOSINE 3'-PHOSPHO 5'-PHOSPHOSULFATE TRANSPORTER 1"/>
    <property type="match status" value="1"/>
</dbReference>
<sequence>MNFSEAPDKNNWISGLAANHLGYILFALPIVALFFISKEFDYTKCRLSATIVAYTSLKIFYPLEKLTSTGPPVSYYAIIAYANCMSTWFQYESLLYVSFPIQVVAKSIKTIPVMIVGKLVS</sequence>
<dbReference type="PANTHER" id="PTHR10778">
    <property type="entry name" value="SOLUTE CARRIER FAMILY 35 MEMBER B"/>
    <property type="match status" value="1"/>
</dbReference>
<keyword evidence="3" id="KW-0813">Transport</keyword>
<protein>
    <recommendedName>
        <fullName evidence="7">Adenosine 3'-phospho 5'-phosphosulfate transporter 1</fullName>
    </recommendedName>
</protein>
<evidence type="ECO:0000256" key="4">
    <source>
        <dbReference type="ARBA" id="ARBA00022692"/>
    </source>
</evidence>
<dbReference type="Pfam" id="PF08449">
    <property type="entry name" value="UAA"/>
    <property type="match status" value="1"/>
</dbReference>
<keyword evidence="6 8" id="KW-0472">Membrane</keyword>
<feature type="transmembrane region" description="Helical" evidence="8">
    <location>
        <begin position="12"/>
        <end position="36"/>
    </location>
</feature>
<comment type="caution">
    <text evidence="9">The sequence shown here is derived from an EMBL/GenBank/DDBJ whole genome shotgun (WGS) entry which is preliminary data.</text>
</comment>
<evidence type="ECO:0000256" key="8">
    <source>
        <dbReference type="SAM" id="Phobius"/>
    </source>
</evidence>
<dbReference type="GO" id="GO:0046964">
    <property type="term" value="F:3'-phosphoadenosine 5'-phosphosulfate transmembrane transporter activity"/>
    <property type="evidence" value="ECO:0007669"/>
    <property type="project" value="TreeGrafter"/>
</dbReference>
<keyword evidence="5 8" id="KW-1133">Transmembrane helix</keyword>
<evidence type="ECO:0000256" key="3">
    <source>
        <dbReference type="ARBA" id="ARBA00022448"/>
    </source>
</evidence>
<comment type="subcellular location">
    <subcellularLocation>
        <location evidence="1">Membrane</location>
        <topology evidence="1">Multi-pass membrane protein</topology>
    </subcellularLocation>
</comment>
<dbReference type="Proteomes" id="UP000663860">
    <property type="component" value="Unassembled WGS sequence"/>
</dbReference>
<dbReference type="GO" id="GO:0005789">
    <property type="term" value="C:endoplasmic reticulum membrane"/>
    <property type="evidence" value="ECO:0007669"/>
    <property type="project" value="TreeGrafter"/>
</dbReference>
<evidence type="ECO:0000313" key="10">
    <source>
        <dbReference type="Proteomes" id="UP000663860"/>
    </source>
</evidence>
<keyword evidence="4 8" id="KW-0812">Transmembrane</keyword>
<dbReference type="AlphaFoldDB" id="A0A815S6J6"/>
<comment type="similarity">
    <text evidence="2">Belongs to the nucleotide-sugar transporter family. SLC35B subfamily.</text>
</comment>
<dbReference type="EMBL" id="CAJNOE010002550">
    <property type="protein sequence ID" value="CAF1486105.1"/>
    <property type="molecule type" value="Genomic_DNA"/>
</dbReference>
<evidence type="ECO:0000256" key="1">
    <source>
        <dbReference type="ARBA" id="ARBA00004141"/>
    </source>
</evidence>
<proteinExistence type="inferred from homology"/>
<gene>
    <name evidence="9" type="ORF">IZO911_LOCUS44241</name>
</gene>